<keyword evidence="4" id="KW-1185">Reference proteome</keyword>
<evidence type="ECO:0000313" key="4">
    <source>
        <dbReference type="Proteomes" id="UP001277561"/>
    </source>
</evidence>
<keyword evidence="1" id="KW-0812">Transmembrane</keyword>
<feature type="transmembrane region" description="Helical" evidence="1">
    <location>
        <begin position="144"/>
        <end position="167"/>
    </location>
</feature>
<dbReference type="EMBL" id="JAVRAF010000014">
    <property type="protein sequence ID" value="MDX8305177.1"/>
    <property type="molecule type" value="Genomic_DNA"/>
</dbReference>
<name>A0AAW9FF02_9HYPH</name>
<reference evidence="2 4" key="1">
    <citation type="journal article" date="2023" name="Phytobiomes J">
        <title>Deciphering the key players within the bacterial microbiota associated with aerial crown gall tumors on rhododendron: Insights into the gallobiome.</title>
        <authorList>
            <person name="Kuzmanovic N."/>
            <person name="Nesme J."/>
            <person name="Wolf J."/>
            <person name="Neumann-Schaal M."/>
            <person name="Petersen J."/>
            <person name="Fernandez-Gnecco G."/>
            <person name="Sproeer C."/>
            <person name="Bunk B."/>
            <person name="Overmann J."/>
            <person name="Sorensen S.J."/>
            <person name="Idczak E."/>
            <person name="Smalla K."/>
        </authorList>
    </citation>
    <scope>NUCLEOTIDE SEQUENCE</scope>
    <source>
        <strain evidence="2">Rho-11.1</strain>
        <strain evidence="3">Rho-14.1</strain>
        <strain evidence="4">rho-14.1</strain>
    </source>
</reference>
<evidence type="ECO:0000256" key="1">
    <source>
        <dbReference type="SAM" id="Phobius"/>
    </source>
</evidence>
<proteinExistence type="predicted"/>
<sequence>MPDLITLFNKLAVVLPSATTLVYTFMGLAGLTIGILALVDAYQHAIGEVSPRLPSKGSIPFRLFLAGAMVVSPLLLWRAANTFVLGGDRTLDMFSYIGGGESTPYCDLFHQSLAYFFMFIGSIAIATAAIQANGIATGRNNKTAFGPVVFFIGGVLCFFIDDVGAIIGNTVGMEITLGNICANLNPA</sequence>
<evidence type="ECO:0000313" key="3">
    <source>
        <dbReference type="EMBL" id="MDX8332386.1"/>
    </source>
</evidence>
<organism evidence="2">
    <name type="scientific">Agrobacterium rosae</name>
    <dbReference type="NCBI Taxonomy" id="1972867"/>
    <lineage>
        <taxon>Bacteria</taxon>
        <taxon>Pseudomonadati</taxon>
        <taxon>Pseudomonadota</taxon>
        <taxon>Alphaproteobacteria</taxon>
        <taxon>Hyphomicrobiales</taxon>
        <taxon>Rhizobiaceae</taxon>
        <taxon>Rhizobium/Agrobacterium group</taxon>
        <taxon>Agrobacterium</taxon>
    </lineage>
</organism>
<protein>
    <submittedName>
        <fullName evidence="2">Uncharacterized protein</fullName>
    </submittedName>
</protein>
<feature type="transmembrane region" description="Helical" evidence="1">
    <location>
        <begin position="59"/>
        <end position="80"/>
    </location>
</feature>
<keyword evidence="1" id="KW-1133">Transmembrane helix</keyword>
<dbReference type="EMBL" id="JAVRAD010000017">
    <property type="protein sequence ID" value="MDX8332386.1"/>
    <property type="molecule type" value="Genomic_DNA"/>
</dbReference>
<feature type="transmembrane region" description="Helical" evidence="1">
    <location>
        <begin position="20"/>
        <end position="39"/>
    </location>
</feature>
<comment type="caution">
    <text evidence="2">The sequence shown here is derived from an EMBL/GenBank/DDBJ whole genome shotgun (WGS) entry which is preliminary data.</text>
</comment>
<dbReference type="Proteomes" id="UP001277561">
    <property type="component" value="Unassembled WGS sequence"/>
</dbReference>
<gene>
    <name evidence="2" type="ORF">RMR22_23285</name>
    <name evidence="3" type="ORF">RMS29_24570</name>
</gene>
<feature type="transmembrane region" description="Helical" evidence="1">
    <location>
        <begin position="113"/>
        <end position="132"/>
    </location>
</feature>
<accession>A0AAW9FF02</accession>
<keyword evidence="1" id="KW-0472">Membrane</keyword>
<dbReference type="AlphaFoldDB" id="A0AAW9FF02"/>
<evidence type="ECO:0000313" key="2">
    <source>
        <dbReference type="EMBL" id="MDX8305177.1"/>
    </source>
</evidence>
<dbReference type="RefSeq" id="WP_320188622.1">
    <property type="nucleotide sequence ID" value="NZ_CP192770.1"/>
</dbReference>